<dbReference type="EMBL" id="MFNE01000032">
    <property type="protein sequence ID" value="OGG94895.1"/>
    <property type="molecule type" value="Genomic_DNA"/>
</dbReference>
<sequence length="105" mass="12094">MFPPSAHHDWFSKGLEEQMRTELKLVESKVRKGEFPVGSERKIVVEKENRFIFYLIPFHKLTIVCQVVSGRGFVFKGPCVRENGKLVLDHQALNKLKSPGLESLR</sequence>
<dbReference type="AlphaFoldDB" id="A0A1F6G9V0"/>
<name>A0A1F6G9V0_9PROT</name>
<protein>
    <submittedName>
        <fullName evidence="1">Uncharacterized protein</fullName>
    </submittedName>
</protein>
<dbReference type="Proteomes" id="UP000178449">
    <property type="component" value="Unassembled WGS sequence"/>
</dbReference>
<proteinExistence type="predicted"/>
<comment type="caution">
    <text evidence="1">The sequence shown here is derived from an EMBL/GenBank/DDBJ whole genome shotgun (WGS) entry which is preliminary data.</text>
</comment>
<evidence type="ECO:0000313" key="1">
    <source>
        <dbReference type="EMBL" id="OGG94895.1"/>
    </source>
</evidence>
<reference evidence="1 2" key="1">
    <citation type="journal article" date="2016" name="Nat. Commun.">
        <title>Thousands of microbial genomes shed light on interconnected biogeochemical processes in an aquifer system.</title>
        <authorList>
            <person name="Anantharaman K."/>
            <person name="Brown C.T."/>
            <person name="Hug L.A."/>
            <person name="Sharon I."/>
            <person name="Castelle C.J."/>
            <person name="Probst A.J."/>
            <person name="Thomas B.C."/>
            <person name="Singh A."/>
            <person name="Wilkins M.J."/>
            <person name="Karaoz U."/>
            <person name="Brodie E.L."/>
            <person name="Williams K.H."/>
            <person name="Hubbard S.S."/>
            <person name="Banfield J.F."/>
        </authorList>
    </citation>
    <scope>NUCLEOTIDE SEQUENCE [LARGE SCALE GENOMIC DNA]</scope>
</reference>
<organism evidence="1 2">
    <name type="scientific">Candidatus Lambdaproteobacteria bacterium RIFOXYD2_FULL_50_16</name>
    <dbReference type="NCBI Taxonomy" id="1817772"/>
    <lineage>
        <taxon>Bacteria</taxon>
        <taxon>Pseudomonadati</taxon>
        <taxon>Pseudomonadota</taxon>
        <taxon>Candidatus Lambdaproteobacteria</taxon>
    </lineage>
</organism>
<dbReference type="STRING" id="1817772.A2527_05170"/>
<gene>
    <name evidence="1" type="ORF">A2527_05170</name>
</gene>
<evidence type="ECO:0000313" key="2">
    <source>
        <dbReference type="Proteomes" id="UP000178449"/>
    </source>
</evidence>
<accession>A0A1F6G9V0</accession>